<dbReference type="Pfam" id="PF00378">
    <property type="entry name" value="ECH_1"/>
    <property type="match status" value="1"/>
</dbReference>
<gene>
    <name evidence="4" type="ORF">LSG31_17260</name>
</gene>
<organism evidence="4 5">
    <name type="scientific">Fodinisporobacter ferrooxydans</name>
    <dbReference type="NCBI Taxonomy" id="2901836"/>
    <lineage>
        <taxon>Bacteria</taxon>
        <taxon>Bacillati</taxon>
        <taxon>Bacillota</taxon>
        <taxon>Bacilli</taxon>
        <taxon>Bacillales</taxon>
        <taxon>Alicyclobacillaceae</taxon>
        <taxon>Fodinisporobacter</taxon>
    </lineage>
</organism>
<name>A0ABY4CHW8_9BACL</name>
<evidence type="ECO:0000313" key="4">
    <source>
        <dbReference type="EMBL" id="UOF89614.1"/>
    </source>
</evidence>
<dbReference type="InterPro" id="IPR029045">
    <property type="entry name" value="ClpP/crotonase-like_dom_sf"/>
</dbReference>
<dbReference type="InterPro" id="IPR014748">
    <property type="entry name" value="Enoyl-CoA_hydra_C"/>
</dbReference>
<protein>
    <submittedName>
        <fullName evidence="4">Enoyl-CoA hydratase-related protein</fullName>
    </submittedName>
</protein>
<dbReference type="Proteomes" id="UP000830167">
    <property type="component" value="Chromosome"/>
</dbReference>
<comment type="similarity">
    <text evidence="1 3">Belongs to the enoyl-CoA hydratase/isomerase family.</text>
</comment>
<dbReference type="SUPFAM" id="SSF52096">
    <property type="entry name" value="ClpP/crotonase"/>
    <property type="match status" value="1"/>
</dbReference>
<dbReference type="InterPro" id="IPR018376">
    <property type="entry name" value="Enoyl-CoA_hyd/isom_CS"/>
</dbReference>
<evidence type="ECO:0000256" key="2">
    <source>
        <dbReference type="ARBA" id="ARBA00023239"/>
    </source>
</evidence>
<evidence type="ECO:0000256" key="1">
    <source>
        <dbReference type="ARBA" id="ARBA00005254"/>
    </source>
</evidence>
<dbReference type="CDD" id="cd06558">
    <property type="entry name" value="crotonase-like"/>
    <property type="match status" value="1"/>
</dbReference>
<keyword evidence="2" id="KW-0456">Lyase</keyword>
<proteinExistence type="inferred from homology"/>
<keyword evidence="5" id="KW-1185">Reference proteome</keyword>
<dbReference type="EMBL" id="CP089291">
    <property type="protein sequence ID" value="UOF89614.1"/>
    <property type="molecule type" value="Genomic_DNA"/>
</dbReference>
<dbReference type="Gene3D" id="1.10.12.10">
    <property type="entry name" value="Lyase 2-enoyl-coa Hydratase, Chain A, domain 2"/>
    <property type="match status" value="1"/>
</dbReference>
<dbReference type="PANTHER" id="PTHR11941:SF54">
    <property type="entry name" value="ENOYL-COA HYDRATASE, MITOCHONDRIAL"/>
    <property type="match status" value="1"/>
</dbReference>
<dbReference type="InterPro" id="IPR001753">
    <property type="entry name" value="Enoyl-CoA_hydra/iso"/>
</dbReference>
<evidence type="ECO:0000313" key="5">
    <source>
        <dbReference type="Proteomes" id="UP000830167"/>
    </source>
</evidence>
<accession>A0ABY4CHW8</accession>
<evidence type="ECO:0000256" key="3">
    <source>
        <dbReference type="RuleBase" id="RU003707"/>
    </source>
</evidence>
<dbReference type="PROSITE" id="PS00166">
    <property type="entry name" value="ENOYL_COA_HYDRATASE"/>
    <property type="match status" value="1"/>
</dbReference>
<dbReference type="RefSeq" id="WP_347436302.1">
    <property type="nucleotide sequence ID" value="NZ_CP089291.1"/>
</dbReference>
<sequence length="263" mass="28646">MSDVIERTVRYSEKNGIAYIELNRPERKNALDYQTLHEMAETVESLMFRRDIRAVIVSGNGDGFCAGADLKERRNLTAEQVRRNVAKIGSTFAAIERLPMPTIAVMHGFAFGGGFELALSCDFRFAAKGTKMGLTETSLAIIPGAGGTQRLPRLVGPMQAKRLIFTAARIDAEEALALGILLGIHDDQATSLQAAEQLATAIAENGPIAVTQAKCAIDRGLGVDINTGLQIESQAYEVLIPTRDRIEALLAFQEKRKPNFRGE</sequence>
<dbReference type="PANTHER" id="PTHR11941">
    <property type="entry name" value="ENOYL-COA HYDRATASE-RELATED"/>
    <property type="match status" value="1"/>
</dbReference>
<reference evidence="4" key="1">
    <citation type="submission" date="2021-12" db="EMBL/GenBank/DDBJ databases">
        <title>Alicyclobacillaceae gen. nov., sp. nov., isolated from chalcocite enrichment system.</title>
        <authorList>
            <person name="Jiang Z."/>
        </authorList>
    </citation>
    <scope>NUCLEOTIDE SEQUENCE</scope>
    <source>
        <strain evidence="4">MYW30-H2</strain>
    </source>
</reference>
<dbReference type="Gene3D" id="3.90.226.10">
    <property type="entry name" value="2-enoyl-CoA Hydratase, Chain A, domain 1"/>
    <property type="match status" value="1"/>
</dbReference>